<dbReference type="GO" id="GO:0003723">
    <property type="term" value="F:RNA binding"/>
    <property type="evidence" value="ECO:0007669"/>
    <property type="project" value="UniProtKB-UniRule"/>
</dbReference>
<keyword evidence="5" id="KW-1185">Reference proteome</keyword>
<accession>A0A7X2N205</accession>
<dbReference type="Pfam" id="PF01985">
    <property type="entry name" value="CRS1_YhbY"/>
    <property type="match status" value="1"/>
</dbReference>
<dbReference type="SUPFAM" id="SSF75471">
    <property type="entry name" value="YhbY-like"/>
    <property type="match status" value="1"/>
</dbReference>
<dbReference type="InterPro" id="IPR001890">
    <property type="entry name" value="RNA-binding_CRM"/>
</dbReference>
<organism evidence="4 5">
    <name type="scientific">Floccifex porci</name>
    <dbReference type="NCBI Taxonomy" id="2606629"/>
    <lineage>
        <taxon>Bacteria</taxon>
        <taxon>Bacillati</taxon>
        <taxon>Bacillota</taxon>
        <taxon>Erysipelotrichia</taxon>
        <taxon>Erysipelotrichales</taxon>
        <taxon>Erysipelotrichaceae</taxon>
        <taxon>Floccifex</taxon>
    </lineage>
</organism>
<reference evidence="4 5" key="1">
    <citation type="submission" date="2019-08" db="EMBL/GenBank/DDBJ databases">
        <title>In-depth cultivation of the pig gut microbiome towards novel bacterial diversity and tailored functional studies.</title>
        <authorList>
            <person name="Wylensek D."/>
            <person name="Hitch T.C.A."/>
            <person name="Clavel T."/>
        </authorList>
    </citation>
    <scope>NUCLEOTIDE SEQUENCE [LARGE SCALE GENOMIC DNA]</scope>
    <source>
        <strain evidence="4 5">LKV-178-WT-2G</strain>
    </source>
</reference>
<sequence length="96" mass="10835">MLSGENKKYLRKLSMNYRSIIQVGKDGISENLIQTLSDSLEAHELVKCNLLKTSPISTRQAAIDLASYTNSEVVHIVGHTFVLYRRSKENKLGLKK</sequence>
<dbReference type="PANTHER" id="PTHR40065">
    <property type="entry name" value="RNA-BINDING PROTEIN YHBY"/>
    <property type="match status" value="1"/>
</dbReference>
<dbReference type="SMART" id="SM01103">
    <property type="entry name" value="CRS1_YhbY"/>
    <property type="match status" value="1"/>
</dbReference>
<dbReference type="EMBL" id="VUMM01000003">
    <property type="protein sequence ID" value="MSS01018.1"/>
    <property type="molecule type" value="Genomic_DNA"/>
</dbReference>
<dbReference type="PANTHER" id="PTHR40065:SF3">
    <property type="entry name" value="RNA-BINDING PROTEIN YHBY"/>
    <property type="match status" value="1"/>
</dbReference>
<evidence type="ECO:0000259" key="3">
    <source>
        <dbReference type="PROSITE" id="PS51295"/>
    </source>
</evidence>
<dbReference type="InterPro" id="IPR035920">
    <property type="entry name" value="YhbY-like_sf"/>
</dbReference>
<dbReference type="PROSITE" id="PS51295">
    <property type="entry name" value="CRM"/>
    <property type="match status" value="1"/>
</dbReference>
<evidence type="ECO:0000313" key="4">
    <source>
        <dbReference type="EMBL" id="MSS01018.1"/>
    </source>
</evidence>
<evidence type="ECO:0000256" key="1">
    <source>
        <dbReference type="ARBA" id="ARBA00022884"/>
    </source>
</evidence>
<protein>
    <submittedName>
        <fullName evidence="4">YhbY family RNA-binding protein</fullName>
    </submittedName>
</protein>
<evidence type="ECO:0000313" key="5">
    <source>
        <dbReference type="Proteomes" id="UP000470082"/>
    </source>
</evidence>
<gene>
    <name evidence="4" type="ORF">FYJ50_02605</name>
</gene>
<feature type="domain" description="CRM" evidence="3">
    <location>
        <begin position="1"/>
        <end position="96"/>
    </location>
</feature>
<dbReference type="Proteomes" id="UP000470082">
    <property type="component" value="Unassembled WGS sequence"/>
</dbReference>
<dbReference type="Gene3D" id="3.30.110.60">
    <property type="entry name" value="YhbY-like"/>
    <property type="match status" value="1"/>
</dbReference>
<evidence type="ECO:0000256" key="2">
    <source>
        <dbReference type="PROSITE-ProRule" id="PRU00626"/>
    </source>
</evidence>
<comment type="caution">
    <text evidence="4">The sequence shown here is derived from an EMBL/GenBank/DDBJ whole genome shotgun (WGS) entry which is preliminary data.</text>
</comment>
<dbReference type="InterPro" id="IPR051925">
    <property type="entry name" value="RNA-binding_domain"/>
</dbReference>
<keyword evidence="1 2" id="KW-0694">RNA-binding</keyword>
<proteinExistence type="predicted"/>
<dbReference type="AlphaFoldDB" id="A0A7X2N205"/>
<dbReference type="RefSeq" id="WP_154459494.1">
    <property type="nucleotide sequence ID" value="NZ_JAQYTQ010000017.1"/>
</dbReference>
<name>A0A7X2N205_9FIRM</name>